<dbReference type="HOGENOM" id="CLU_3176475_0_0_1"/>
<evidence type="ECO:0000313" key="2">
    <source>
        <dbReference type="Proteomes" id="UP000009183"/>
    </source>
</evidence>
<name>D7T2F0_VITVI</name>
<keyword evidence="2" id="KW-1185">Reference proteome</keyword>
<dbReference type="AlphaFoldDB" id="D7T2F0"/>
<gene>
    <name evidence="1" type="ordered locus">VIT_05s0094g00570</name>
</gene>
<organism evidence="1 2">
    <name type="scientific">Vitis vinifera</name>
    <name type="common">Grape</name>
    <dbReference type="NCBI Taxonomy" id="29760"/>
    <lineage>
        <taxon>Eukaryota</taxon>
        <taxon>Viridiplantae</taxon>
        <taxon>Streptophyta</taxon>
        <taxon>Embryophyta</taxon>
        <taxon>Tracheophyta</taxon>
        <taxon>Spermatophyta</taxon>
        <taxon>Magnoliopsida</taxon>
        <taxon>eudicotyledons</taxon>
        <taxon>Gunneridae</taxon>
        <taxon>Pentapetalae</taxon>
        <taxon>rosids</taxon>
        <taxon>Vitales</taxon>
        <taxon>Vitaceae</taxon>
        <taxon>Viteae</taxon>
        <taxon>Vitis</taxon>
    </lineage>
</organism>
<proteinExistence type="predicted"/>
<evidence type="ECO:0000313" key="1">
    <source>
        <dbReference type="EMBL" id="CBI24681.3"/>
    </source>
</evidence>
<dbReference type="InParanoid" id="D7T2F0"/>
<reference evidence="2" key="1">
    <citation type="journal article" date="2007" name="Nature">
        <title>The grapevine genome sequence suggests ancestral hexaploidization in major angiosperm phyla.</title>
        <authorList>
            <consortium name="The French-Italian Public Consortium for Grapevine Genome Characterization."/>
            <person name="Jaillon O."/>
            <person name="Aury J.-M."/>
            <person name="Noel B."/>
            <person name="Policriti A."/>
            <person name="Clepet C."/>
            <person name="Casagrande A."/>
            <person name="Choisne N."/>
            <person name="Aubourg S."/>
            <person name="Vitulo N."/>
            <person name="Jubin C."/>
            <person name="Vezzi A."/>
            <person name="Legeai F."/>
            <person name="Hugueney P."/>
            <person name="Dasilva C."/>
            <person name="Horner D."/>
            <person name="Mica E."/>
            <person name="Jublot D."/>
            <person name="Poulain J."/>
            <person name="Bruyere C."/>
            <person name="Billault A."/>
            <person name="Segurens B."/>
            <person name="Gouyvenoux M."/>
            <person name="Ugarte E."/>
            <person name="Cattonaro F."/>
            <person name="Anthouard V."/>
            <person name="Vico V."/>
            <person name="Del Fabbro C."/>
            <person name="Alaux M."/>
            <person name="Di Gaspero G."/>
            <person name="Dumas V."/>
            <person name="Felice N."/>
            <person name="Paillard S."/>
            <person name="Juman I."/>
            <person name="Moroldo M."/>
            <person name="Scalabrin S."/>
            <person name="Canaguier A."/>
            <person name="Le Clainche I."/>
            <person name="Malacrida G."/>
            <person name="Durand E."/>
            <person name="Pesole G."/>
            <person name="Laucou V."/>
            <person name="Chatelet P."/>
            <person name="Merdinoglu D."/>
            <person name="Delledonne M."/>
            <person name="Pezzotti M."/>
            <person name="Lecharny A."/>
            <person name="Scarpelli C."/>
            <person name="Artiguenave F."/>
            <person name="Pe M.E."/>
            <person name="Valle G."/>
            <person name="Morgante M."/>
            <person name="Caboche M."/>
            <person name="Adam-Blondon A.-F."/>
            <person name="Weissenbach J."/>
            <person name="Quetier F."/>
            <person name="Wincker P."/>
        </authorList>
    </citation>
    <scope>NUCLEOTIDE SEQUENCE [LARGE SCALE GENOMIC DNA]</scope>
    <source>
        <strain evidence="2">cv. Pinot noir / PN40024</strain>
    </source>
</reference>
<accession>D7T2F0</accession>
<protein>
    <submittedName>
        <fullName evidence="1">Uncharacterized protein</fullName>
    </submittedName>
</protein>
<dbReference type="EMBL" id="FN595507">
    <property type="protein sequence ID" value="CBI24681.3"/>
    <property type="molecule type" value="Genomic_DNA"/>
</dbReference>
<dbReference type="PaxDb" id="29760-VIT_05s0094g00570.t01"/>
<sequence length="47" mass="5068">MNFNLNPLTFQPGKFPSLSLRPRSSNVSIASTITSGSESNITSIKIN</sequence>
<dbReference type="Proteomes" id="UP000009183">
    <property type="component" value="Chromosome 5"/>
</dbReference>